<dbReference type="GO" id="GO:0030894">
    <property type="term" value="C:replisome"/>
    <property type="evidence" value="ECO:0007669"/>
    <property type="project" value="TreeGrafter"/>
</dbReference>
<evidence type="ECO:0000256" key="12">
    <source>
        <dbReference type="ARBA" id="ARBA00044550"/>
    </source>
</evidence>
<dbReference type="CDD" id="cd17920">
    <property type="entry name" value="DEXHc_RecQ"/>
    <property type="match status" value="1"/>
</dbReference>
<feature type="domain" description="Helicase ATP-binding" evidence="13">
    <location>
        <begin position="24"/>
        <end position="192"/>
    </location>
</feature>
<dbReference type="GO" id="GO:0006281">
    <property type="term" value="P:DNA repair"/>
    <property type="evidence" value="ECO:0007669"/>
    <property type="project" value="TreeGrafter"/>
</dbReference>
<dbReference type="GO" id="GO:0043138">
    <property type="term" value="F:3'-5' DNA helicase activity"/>
    <property type="evidence" value="ECO:0007669"/>
    <property type="project" value="UniProtKB-EC"/>
</dbReference>
<keyword evidence="3" id="KW-0547">Nucleotide-binding</keyword>
<evidence type="ECO:0000256" key="3">
    <source>
        <dbReference type="ARBA" id="ARBA00022741"/>
    </source>
</evidence>
<evidence type="ECO:0000256" key="10">
    <source>
        <dbReference type="ARBA" id="ARBA00034808"/>
    </source>
</evidence>
<dbReference type="GO" id="GO:0043590">
    <property type="term" value="C:bacterial nucleoid"/>
    <property type="evidence" value="ECO:0007669"/>
    <property type="project" value="TreeGrafter"/>
</dbReference>
<keyword evidence="2" id="KW-0479">Metal-binding</keyword>
<dbReference type="InterPro" id="IPR011545">
    <property type="entry name" value="DEAD/DEAH_box_helicase_dom"/>
</dbReference>
<dbReference type="RefSeq" id="WP_091142415.1">
    <property type="nucleotide sequence ID" value="NZ_FMVF01000008.1"/>
</dbReference>
<organism evidence="15 16">
    <name type="scientific">Flavobacterium caeni</name>
    <dbReference type="NCBI Taxonomy" id="490189"/>
    <lineage>
        <taxon>Bacteria</taxon>
        <taxon>Pseudomonadati</taxon>
        <taxon>Bacteroidota</taxon>
        <taxon>Flavobacteriia</taxon>
        <taxon>Flavobacteriales</taxon>
        <taxon>Flavobacteriaceae</taxon>
        <taxon>Flavobacterium</taxon>
    </lineage>
</organism>
<dbReference type="GO" id="GO:0005524">
    <property type="term" value="F:ATP binding"/>
    <property type="evidence" value="ECO:0007669"/>
    <property type="project" value="UniProtKB-KW"/>
</dbReference>
<keyword evidence="4" id="KW-0378">Hydrolase</keyword>
<dbReference type="GO" id="GO:0016787">
    <property type="term" value="F:hydrolase activity"/>
    <property type="evidence" value="ECO:0007669"/>
    <property type="project" value="UniProtKB-KW"/>
</dbReference>
<dbReference type="Proteomes" id="UP000199354">
    <property type="component" value="Unassembled WGS sequence"/>
</dbReference>
<dbReference type="Pfam" id="PF00271">
    <property type="entry name" value="Helicase_C"/>
    <property type="match status" value="1"/>
</dbReference>
<dbReference type="PANTHER" id="PTHR13710:SF105">
    <property type="entry name" value="ATP-DEPENDENT DNA HELICASE Q1"/>
    <property type="match status" value="1"/>
</dbReference>
<accession>A0A1G5HKH7</accession>
<dbReference type="GO" id="GO:0046872">
    <property type="term" value="F:metal ion binding"/>
    <property type="evidence" value="ECO:0007669"/>
    <property type="project" value="UniProtKB-KW"/>
</dbReference>
<evidence type="ECO:0000256" key="8">
    <source>
        <dbReference type="ARBA" id="ARBA00023235"/>
    </source>
</evidence>
<dbReference type="PROSITE" id="PS51194">
    <property type="entry name" value="HELICASE_CTER"/>
    <property type="match status" value="1"/>
</dbReference>
<keyword evidence="16" id="KW-1185">Reference proteome</keyword>
<evidence type="ECO:0000313" key="15">
    <source>
        <dbReference type="EMBL" id="SCY64392.1"/>
    </source>
</evidence>
<dbReference type="GO" id="GO:0006310">
    <property type="term" value="P:DNA recombination"/>
    <property type="evidence" value="ECO:0007669"/>
    <property type="project" value="InterPro"/>
</dbReference>
<dbReference type="SUPFAM" id="SSF52540">
    <property type="entry name" value="P-loop containing nucleoside triphosphate hydrolases"/>
    <property type="match status" value="1"/>
</dbReference>
<keyword evidence="5 15" id="KW-0347">Helicase</keyword>
<evidence type="ECO:0000259" key="14">
    <source>
        <dbReference type="PROSITE" id="PS51194"/>
    </source>
</evidence>
<dbReference type="InterPro" id="IPR027417">
    <property type="entry name" value="P-loop_NTPase"/>
</dbReference>
<dbReference type="EMBL" id="FMVF01000008">
    <property type="protein sequence ID" value="SCY64392.1"/>
    <property type="molecule type" value="Genomic_DNA"/>
</dbReference>
<dbReference type="Pfam" id="PF16124">
    <property type="entry name" value="RecQ_Zn_bind"/>
    <property type="match status" value="1"/>
</dbReference>
<dbReference type="InterPro" id="IPR032284">
    <property type="entry name" value="RecQ_Zn-bd"/>
</dbReference>
<dbReference type="GO" id="GO:0005737">
    <property type="term" value="C:cytoplasm"/>
    <property type="evidence" value="ECO:0007669"/>
    <property type="project" value="TreeGrafter"/>
</dbReference>
<dbReference type="NCBIfam" id="TIGR00614">
    <property type="entry name" value="recQ_fam"/>
    <property type="match status" value="1"/>
</dbReference>
<dbReference type="FunFam" id="3.40.50.300:FF:001389">
    <property type="entry name" value="ATP-dependent DNA helicase RecQ"/>
    <property type="match status" value="1"/>
</dbReference>
<dbReference type="PROSITE" id="PS51192">
    <property type="entry name" value="HELICASE_ATP_BIND_1"/>
    <property type="match status" value="1"/>
</dbReference>
<dbReference type="Gene3D" id="1.10.10.10">
    <property type="entry name" value="Winged helix-like DNA-binding domain superfamily/Winged helix DNA-binding domain"/>
    <property type="match status" value="1"/>
</dbReference>
<dbReference type="InterPro" id="IPR004589">
    <property type="entry name" value="DNA_helicase_ATP-dep_RecQ"/>
</dbReference>
<dbReference type="AlphaFoldDB" id="A0A1G5HKH7"/>
<evidence type="ECO:0000256" key="1">
    <source>
        <dbReference type="ARBA" id="ARBA00005446"/>
    </source>
</evidence>
<evidence type="ECO:0000259" key="13">
    <source>
        <dbReference type="PROSITE" id="PS51192"/>
    </source>
</evidence>
<evidence type="ECO:0000256" key="9">
    <source>
        <dbReference type="ARBA" id="ARBA00034617"/>
    </source>
</evidence>
<dbReference type="Gene3D" id="3.40.50.300">
    <property type="entry name" value="P-loop containing nucleotide triphosphate hydrolases"/>
    <property type="match status" value="2"/>
</dbReference>
<protein>
    <recommendedName>
        <fullName evidence="11">ATP-dependent DNA helicase RecQ</fullName>
        <ecNumber evidence="10">5.6.2.4</ecNumber>
    </recommendedName>
    <alternativeName>
        <fullName evidence="12">DNA 3'-5' helicase RecQ</fullName>
    </alternativeName>
</protein>
<dbReference type="GO" id="GO:0003677">
    <property type="term" value="F:DNA binding"/>
    <property type="evidence" value="ECO:0007669"/>
    <property type="project" value="UniProtKB-KW"/>
</dbReference>
<evidence type="ECO:0000256" key="4">
    <source>
        <dbReference type="ARBA" id="ARBA00022801"/>
    </source>
</evidence>
<reference evidence="15 16" key="1">
    <citation type="submission" date="2016-10" db="EMBL/GenBank/DDBJ databases">
        <authorList>
            <person name="de Groot N.N."/>
        </authorList>
    </citation>
    <scope>NUCLEOTIDE SEQUENCE [LARGE SCALE GENOMIC DNA]</scope>
    <source>
        <strain evidence="15 16">CGMCC 1.7031</strain>
    </source>
</reference>
<dbReference type="STRING" id="490189.SAMN02927903_01891"/>
<evidence type="ECO:0000256" key="6">
    <source>
        <dbReference type="ARBA" id="ARBA00022840"/>
    </source>
</evidence>
<dbReference type="PANTHER" id="PTHR13710">
    <property type="entry name" value="DNA HELICASE RECQ FAMILY MEMBER"/>
    <property type="match status" value="1"/>
</dbReference>
<evidence type="ECO:0000256" key="5">
    <source>
        <dbReference type="ARBA" id="ARBA00022806"/>
    </source>
</evidence>
<comment type="similarity">
    <text evidence="1">Belongs to the helicase family. RecQ subfamily.</text>
</comment>
<gene>
    <name evidence="15" type="ORF">SAMN02927903_01891</name>
</gene>
<evidence type="ECO:0000256" key="2">
    <source>
        <dbReference type="ARBA" id="ARBA00022723"/>
    </source>
</evidence>
<dbReference type="InterPro" id="IPR001650">
    <property type="entry name" value="Helicase_C-like"/>
</dbReference>
<evidence type="ECO:0000256" key="11">
    <source>
        <dbReference type="ARBA" id="ARBA00044535"/>
    </source>
</evidence>
<dbReference type="OrthoDB" id="9763310at2"/>
<evidence type="ECO:0000313" key="16">
    <source>
        <dbReference type="Proteomes" id="UP000199354"/>
    </source>
</evidence>
<dbReference type="SMART" id="SM00487">
    <property type="entry name" value="DEXDc"/>
    <property type="match status" value="1"/>
</dbReference>
<feature type="domain" description="Helicase C-terminal" evidence="14">
    <location>
        <begin position="216"/>
        <end position="362"/>
    </location>
</feature>
<keyword evidence="8" id="KW-0413">Isomerase</keyword>
<dbReference type="Pfam" id="PF00270">
    <property type="entry name" value="DEAD"/>
    <property type="match status" value="1"/>
</dbReference>
<evidence type="ECO:0000256" key="7">
    <source>
        <dbReference type="ARBA" id="ARBA00023125"/>
    </source>
</evidence>
<dbReference type="InterPro" id="IPR014001">
    <property type="entry name" value="Helicase_ATP-bd"/>
</dbReference>
<comment type="catalytic activity">
    <reaction evidence="9">
        <text>Couples ATP hydrolysis with the unwinding of duplex DNA by translocating in the 3'-5' direction.</text>
        <dbReference type="EC" id="5.6.2.4"/>
    </reaction>
</comment>
<keyword evidence="6" id="KW-0067">ATP-binding</keyword>
<keyword evidence="7" id="KW-0238">DNA-binding</keyword>
<dbReference type="GO" id="GO:0009378">
    <property type="term" value="F:four-way junction helicase activity"/>
    <property type="evidence" value="ECO:0007669"/>
    <property type="project" value="TreeGrafter"/>
</dbReference>
<proteinExistence type="inferred from homology"/>
<sequence>MTPHELLKKHWNHDQFRDPQLQIITSVLDGHDTFALLPTGGGKSICFQIPALMKPGICLVVSPLIALMKDQVANLQKRDLKALSLTGGITQNETIELLDNAQFGNYKFLYLSPERLQSEWIVERIKNLPINLIAIDEAHCVSQWGHDFRPAYLKIAMLKTHFPKIPFLALTASATDRVRQDIAEQLQLEAPAVFQISFARDNLAYMVFETEDKLLRIEQILRKNPEPAIIYVRNRKSCIDVSAQLRALGFTATFYHGGLTQKEKNEHMQLWMDETVQVIVATNAFGMGIDKANVKTVIHSQLPDNLENYYQEAGRAGRNGQKAFAVLLTAPSDLIQAENQFLAVLPDRKFLLEVYVKLCNYFQIAYGEGIDEHFSFNLNQFCLRYDFAPAKTYNALQFLDRQGVIALSQEFSQKIALQFLIESREVMRYISLNPSDEDILLTILRTYPGIYELQTAFNAPLIAKKSGRTEAEVYRLLDKLAEKSIIDYHARNNDAAVTFNEIREDEKTINRVAKYLENQNALKKAQLESVVRYVSNNNRCKQQLLLDYFGEIQTRDCGICSYCIGKQKKPNPLALTQPILQLLKTADLDSREIHKMMADDFTVDASDVIFALQMLLENEVVALLDNNKYTLIK</sequence>
<dbReference type="SMART" id="SM00490">
    <property type="entry name" value="HELICc"/>
    <property type="match status" value="1"/>
</dbReference>
<dbReference type="EC" id="5.6.2.4" evidence="10"/>
<dbReference type="InterPro" id="IPR036388">
    <property type="entry name" value="WH-like_DNA-bd_sf"/>
</dbReference>
<name>A0A1G5HKH7_9FLAO</name>